<keyword evidence="7" id="KW-0560">Oxidoreductase</keyword>
<dbReference type="CDD" id="cd07250">
    <property type="entry name" value="HPPD_C_like"/>
    <property type="match status" value="1"/>
</dbReference>
<comment type="cofactor">
    <cofactor evidence="5">
        <name>Fe cation</name>
        <dbReference type="ChEBI" id="CHEBI:24875"/>
    </cofactor>
    <text evidence="5">Binds 1 Fe cation per subunit.</text>
</comment>
<dbReference type="GO" id="GO:0046872">
    <property type="term" value="F:metal ion binding"/>
    <property type="evidence" value="ECO:0007669"/>
    <property type="project" value="UniProtKB-KW"/>
</dbReference>
<feature type="binding site" evidence="5">
    <location>
        <position position="313"/>
    </location>
    <ligand>
        <name>Fe cation</name>
        <dbReference type="ChEBI" id="CHEBI:24875"/>
    </ligand>
</feature>
<keyword evidence="8" id="KW-1185">Reference proteome</keyword>
<dbReference type="eggNOG" id="COG3185">
    <property type="taxonomic scope" value="Bacteria"/>
</dbReference>
<evidence type="ECO:0000256" key="2">
    <source>
        <dbReference type="ARBA" id="ARBA00022723"/>
    </source>
</evidence>
<dbReference type="Gene3D" id="3.10.180.10">
    <property type="entry name" value="2,3-Dihydroxybiphenyl 1,2-Dioxygenase, domain 1"/>
    <property type="match status" value="2"/>
</dbReference>
<feature type="binding site" evidence="5">
    <location>
        <position position="158"/>
    </location>
    <ligand>
        <name>Fe cation</name>
        <dbReference type="ChEBI" id="CHEBI:24875"/>
    </ligand>
</feature>
<dbReference type="HOGENOM" id="CLU_034004_1_0_6"/>
<dbReference type="InterPro" id="IPR037523">
    <property type="entry name" value="VOC_core"/>
</dbReference>
<dbReference type="EnsemblBacteria" id="ACO81107">
    <property type="protein sequence ID" value="ACO81107"/>
    <property type="gene ID" value="Avin_50170"/>
</dbReference>
<dbReference type="NCBIfam" id="TIGR01263">
    <property type="entry name" value="4HPPD"/>
    <property type="match status" value="1"/>
</dbReference>
<evidence type="ECO:0000256" key="5">
    <source>
        <dbReference type="PIRSR" id="PIRSR009283-1"/>
    </source>
</evidence>
<evidence type="ECO:0000313" key="7">
    <source>
        <dbReference type="EMBL" id="ACO81107.1"/>
    </source>
</evidence>
<keyword evidence="3" id="KW-0677">Repeat</keyword>
<dbReference type="PANTHER" id="PTHR11959">
    <property type="entry name" value="4-HYDROXYPHENYLPYRUVATE DIOXYGENASE"/>
    <property type="match status" value="1"/>
</dbReference>
<sequence>MSDKNNPIGLRGIEFTEFTGGTLEQLDALFWAFGFSKKYRHPKLDISIYNQNGINFLLNGEREGFSGHFAKLHGPSISSMGWRVDDAAFARQEAVRRGARAADPKDCDLPYPAIYGIGDSLIYFIERFGARGSIYATDFVPHEQARLQPDKGFLEIDHLTNNVPQGQMEQWGAFYKEIFGFTEVRYFDIKGVKTGLTSYALRSPDGSFCIPINQPKDDKDQISEYLAEYNGPGVQHLAFSTNDILASLDAMKGGPIEMLDIDANYYDNVFQRLPNVREDKERIRAHHVLVDGDQDGYLLQIFTKNIIGPIFVEIIQRENNLSFGEGNFGALFRSIEKDQERRGVI</sequence>
<evidence type="ECO:0000256" key="3">
    <source>
        <dbReference type="ARBA" id="ARBA00022737"/>
    </source>
</evidence>
<dbReference type="InterPro" id="IPR041735">
    <property type="entry name" value="4OHPhenylPyrv_dOase_C"/>
</dbReference>
<dbReference type="RefSeq" id="WP_012703460.1">
    <property type="nucleotide sequence ID" value="NC_012560.1"/>
</dbReference>
<feature type="domain" description="VOC" evidence="6">
    <location>
        <begin position="155"/>
        <end position="304"/>
    </location>
</feature>
<dbReference type="Proteomes" id="UP000002424">
    <property type="component" value="Chromosome"/>
</dbReference>
<proteinExistence type="inferred from homology"/>
<dbReference type="InterPro" id="IPR004360">
    <property type="entry name" value="Glyas_Fos-R_dOase_dom"/>
</dbReference>
<dbReference type="PIRSF" id="PIRSF009283">
    <property type="entry name" value="HPP_dOase"/>
    <property type="match status" value="1"/>
</dbReference>
<dbReference type="FunFam" id="3.10.180.10:FF:000007">
    <property type="entry name" value="4-hydroxyphenylpyruvate dioxygenase"/>
    <property type="match status" value="1"/>
</dbReference>
<reference evidence="7 8" key="1">
    <citation type="journal article" date="2009" name="J. Bacteriol.">
        <title>Genome sequence of Azotobacter vinelandii, an obligate aerobe specialized to support diverse anaerobic metabolic processes.</title>
        <authorList>
            <person name="Setubal J.C."/>
            <person name="dos Santos P."/>
            <person name="Goldman B.S."/>
            <person name="Ertesvag H."/>
            <person name="Espin G."/>
            <person name="Rubio L.M."/>
            <person name="Valla S."/>
            <person name="Almeida N.F."/>
            <person name="Balasubramanian D."/>
            <person name="Cromes L."/>
            <person name="Curatti L."/>
            <person name="Du Z."/>
            <person name="Godsy E."/>
            <person name="Goodner B."/>
            <person name="Hellner-Burris K."/>
            <person name="Hernandez J.A."/>
            <person name="Houmiel K."/>
            <person name="Imperial J."/>
            <person name="Kennedy C."/>
            <person name="Larson T.J."/>
            <person name="Latreille P."/>
            <person name="Ligon L.S."/>
            <person name="Lu J."/>
            <person name="Maerk M."/>
            <person name="Miller N.M."/>
            <person name="Norton S."/>
            <person name="O'Carroll I.P."/>
            <person name="Paulsen I."/>
            <person name="Raulfs E.C."/>
            <person name="Roemer R."/>
            <person name="Rosser J."/>
            <person name="Segura D."/>
            <person name="Slater S."/>
            <person name="Stricklin S.L."/>
            <person name="Studholme D.J."/>
            <person name="Sun J."/>
            <person name="Viana C.J."/>
            <person name="Wallin E."/>
            <person name="Wang B."/>
            <person name="Wheeler C."/>
            <person name="Zhu H."/>
            <person name="Dean D.R."/>
            <person name="Dixon R."/>
            <person name="Wood D."/>
        </authorList>
    </citation>
    <scope>NUCLEOTIDE SEQUENCE [LARGE SCALE GENOMIC DNA]</scope>
    <source>
        <strain evidence="8">DJ / ATCC BAA-1303</strain>
    </source>
</reference>
<dbReference type="OrthoDB" id="9780241at2"/>
<accession>C1DLB4</accession>
<evidence type="ECO:0000256" key="4">
    <source>
        <dbReference type="ARBA" id="ARBA00023004"/>
    </source>
</evidence>
<feature type="binding site" evidence="5">
    <location>
        <position position="236"/>
    </location>
    <ligand>
        <name>Fe cation</name>
        <dbReference type="ChEBI" id="CHEBI:24875"/>
    </ligand>
</feature>
<feature type="domain" description="VOC" evidence="6">
    <location>
        <begin position="12"/>
        <end position="127"/>
    </location>
</feature>
<keyword evidence="7" id="KW-0670">Pyruvate</keyword>
<evidence type="ECO:0000259" key="6">
    <source>
        <dbReference type="PROSITE" id="PS51819"/>
    </source>
</evidence>
<dbReference type="GeneID" id="88187856"/>
<dbReference type="PROSITE" id="PS51819">
    <property type="entry name" value="VOC"/>
    <property type="match status" value="2"/>
</dbReference>
<dbReference type="STRING" id="322710.Avin_50170"/>
<dbReference type="EMBL" id="CP001157">
    <property type="protein sequence ID" value="ACO81107.1"/>
    <property type="molecule type" value="Genomic_DNA"/>
</dbReference>
<protein>
    <submittedName>
        <fullName evidence="7">4-hydroxyphenylpyruvate dioxygenase</fullName>
    </submittedName>
</protein>
<dbReference type="GO" id="GO:0003868">
    <property type="term" value="F:4-hydroxyphenylpyruvate dioxygenase activity"/>
    <property type="evidence" value="ECO:0007669"/>
    <property type="project" value="InterPro"/>
</dbReference>
<dbReference type="Pfam" id="PF14696">
    <property type="entry name" value="Glyoxalase_5"/>
    <property type="match status" value="1"/>
</dbReference>
<keyword evidence="4 5" id="KW-0408">Iron</keyword>
<dbReference type="Pfam" id="PF00903">
    <property type="entry name" value="Glyoxalase"/>
    <property type="match status" value="1"/>
</dbReference>
<dbReference type="SUPFAM" id="SSF54593">
    <property type="entry name" value="Glyoxalase/Bleomycin resistance protein/Dihydroxybiphenyl dioxygenase"/>
    <property type="match status" value="1"/>
</dbReference>
<keyword evidence="7" id="KW-0223">Dioxygenase</keyword>
<name>C1DLB4_AZOVD</name>
<dbReference type="PANTHER" id="PTHR11959:SF1">
    <property type="entry name" value="4-HYDROXYPHENYLPYRUVATE DIOXYGENASE"/>
    <property type="match status" value="1"/>
</dbReference>
<dbReference type="KEGG" id="avn:Avin_50170"/>
<dbReference type="AlphaFoldDB" id="C1DLB4"/>
<gene>
    <name evidence="7" type="primary">hppD</name>
    <name evidence="7" type="ordered locus">Avin_50170</name>
</gene>
<keyword evidence="2 5" id="KW-0479">Metal-binding</keyword>
<dbReference type="InterPro" id="IPR041736">
    <property type="entry name" value="4OHPhenylPyrv_dOase_N"/>
</dbReference>
<dbReference type="CDD" id="cd08342">
    <property type="entry name" value="HPPD_N_like"/>
    <property type="match status" value="1"/>
</dbReference>
<organism evidence="7 8">
    <name type="scientific">Azotobacter vinelandii (strain DJ / ATCC BAA-1303)</name>
    <dbReference type="NCBI Taxonomy" id="322710"/>
    <lineage>
        <taxon>Bacteria</taxon>
        <taxon>Pseudomonadati</taxon>
        <taxon>Pseudomonadota</taxon>
        <taxon>Gammaproteobacteria</taxon>
        <taxon>Pseudomonadales</taxon>
        <taxon>Pseudomonadaceae</taxon>
        <taxon>Azotobacter</taxon>
    </lineage>
</organism>
<dbReference type="InterPro" id="IPR029068">
    <property type="entry name" value="Glyas_Bleomycin-R_OHBP_Dase"/>
</dbReference>
<evidence type="ECO:0000256" key="1">
    <source>
        <dbReference type="ARBA" id="ARBA00005877"/>
    </source>
</evidence>
<dbReference type="InterPro" id="IPR005956">
    <property type="entry name" value="4OHPhenylPyrv_dOase"/>
</dbReference>
<evidence type="ECO:0000313" key="8">
    <source>
        <dbReference type="Proteomes" id="UP000002424"/>
    </source>
</evidence>
<comment type="similarity">
    <text evidence="1">Belongs to the 4HPPD family.</text>
</comment>
<dbReference type="GO" id="GO:0006572">
    <property type="term" value="P:L-tyrosine catabolic process"/>
    <property type="evidence" value="ECO:0007669"/>
    <property type="project" value="TreeGrafter"/>
</dbReference>